<keyword evidence="2" id="KW-0732">Signal</keyword>
<feature type="compositionally biased region" description="Basic residues" evidence="1">
    <location>
        <begin position="75"/>
        <end position="85"/>
    </location>
</feature>
<gene>
    <name evidence="3" type="primary">Dvir\GJ25872</name>
    <name evidence="3" type="ORF">Dvir_GJ25872</name>
</gene>
<evidence type="ECO:0000313" key="4">
    <source>
        <dbReference type="Proteomes" id="UP000008792"/>
    </source>
</evidence>
<dbReference type="EMBL" id="CH940647">
    <property type="protein sequence ID" value="KRF84772.1"/>
    <property type="molecule type" value="Genomic_DNA"/>
</dbReference>
<feature type="signal peptide" evidence="2">
    <location>
        <begin position="1"/>
        <end position="19"/>
    </location>
</feature>
<feature type="region of interest" description="Disordered" evidence="1">
    <location>
        <begin position="55"/>
        <end position="169"/>
    </location>
</feature>
<feature type="compositionally biased region" description="Basic and acidic residues" evidence="1">
    <location>
        <begin position="115"/>
        <end position="147"/>
    </location>
</feature>
<accession>A0A0Q9WV04</accession>
<evidence type="ECO:0000256" key="1">
    <source>
        <dbReference type="SAM" id="MobiDB-lite"/>
    </source>
</evidence>
<dbReference type="Proteomes" id="UP000008792">
    <property type="component" value="Unassembled WGS sequence"/>
</dbReference>
<proteinExistence type="predicted"/>
<feature type="compositionally biased region" description="Basic and acidic residues" evidence="1">
    <location>
        <begin position="60"/>
        <end position="74"/>
    </location>
</feature>
<feature type="chain" id="PRO_5006387168" evidence="2">
    <location>
        <begin position="20"/>
        <end position="169"/>
    </location>
</feature>
<dbReference type="AlphaFoldDB" id="A0A0Q9WV04"/>
<sequence>MMGLLLLFSLLFISCIVLATNGQYNDEHMSSGVSHQHALGDKQAAGKAMLPAPYSIGESNVRKKSETESKEVGLKARHASKKSHRPAGGGSTIHVLQGPHHVNNRNYGLRRTNGKRVESRIRSISRDSHRQDNRKAGSALHEDRGSNRDVFSGTRRRSRNGPTESIRNK</sequence>
<evidence type="ECO:0000256" key="2">
    <source>
        <dbReference type="SAM" id="SignalP"/>
    </source>
</evidence>
<evidence type="ECO:0000313" key="3">
    <source>
        <dbReference type="EMBL" id="KRF84772.1"/>
    </source>
</evidence>
<organism evidence="3 4">
    <name type="scientific">Drosophila virilis</name>
    <name type="common">Fruit fly</name>
    <dbReference type="NCBI Taxonomy" id="7244"/>
    <lineage>
        <taxon>Eukaryota</taxon>
        <taxon>Metazoa</taxon>
        <taxon>Ecdysozoa</taxon>
        <taxon>Arthropoda</taxon>
        <taxon>Hexapoda</taxon>
        <taxon>Insecta</taxon>
        <taxon>Pterygota</taxon>
        <taxon>Neoptera</taxon>
        <taxon>Endopterygota</taxon>
        <taxon>Diptera</taxon>
        <taxon>Brachycera</taxon>
        <taxon>Muscomorpha</taxon>
        <taxon>Ephydroidea</taxon>
        <taxon>Drosophilidae</taxon>
        <taxon>Drosophila</taxon>
    </lineage>
</organism>
<protein>
    <submittedName>
        <fullName evidence="3">Uncharacterized protein</fullName>
    </submittedName>
</protein>
<dbReference type="InParanoid" id="A0A0Q9WV04"/>
<feature type="compositionally biased region" description="Polar residues" evidence="1">
    <location>
        <begin position="160"/>
        <end position="169"/>
    </location>
</feature>
<reference evidence="3 4" key="1">
    <citation type="journal article" date="2007" name="Nature">
        <title>Evolution of genes and genomes on the Drosophila phylogeny.</title>
        <authorList>
            <consortium name="Drosophila 12 Genomes Consortium"/>
            <person name="Clark A.G."/>
            <person name="Eisen M.B."/>
            <person name="Smith D.R."/>
            <person name="Bergman C.M."/>
            <person name="Oliver B."/>
            <person name="Markow T.A."/>
            <person name="Kaufman T.C."/>
            <person name="Kellis M."/>
            <person name="Gelbart W."/>
            <person name="Iyer V.N."/>
            <person name="Pollard D.A."/>
            <person name="Sackton T.B."/>
            <person name="Larracuente A.M."/>
            <person name="Singh N.D."/>
            <person name="Abad J.P."/>
            <person name="Abt D.N."/>
            <person name="Adryan B."/>
            <person name="Aguade M."/>
            <person name="Akashi H."/>
            <person name="Anderson W.W."/>
            <person name="Aquadro C.F."/>
            <person name="Ardell D.H."/>
            <person name="Arguello R."/>
            <person name="Artieri C.G."/>
            <person name="Barbash D.A."/>
            <person name="Barker D."/>
            <person name="Barsanti P."/>
            <person name="Batterham P."/>
            <person name="Batzoglou S."/>
            <person name="Begun D."/>
            <person name="Bhutkar A."/>
            <person name="Blanco E."/>
            <person name="Bosak S.A."/>
            <person name="Bradley R.K."/>
            <person name="Brand A.D."/>
            <person name="Brent M.R."/>
            <person name="Brooks A.N."/>
            <person name="Brown R.H."/>
            <person name="Butlin R.K."/>
            <person name="Caggese C."/>
            <person name="Calvi B.R."/>
            <person name="Bernardo de Carvalho A."/>
            <person name="Caspi A."/>
            <person name="Castrezana S."/>
            <person name="Celniker S.E."/>
            <person name="Chang J.L."/>
            <person name="Chapple C."/>
            <person name="Chatterji S."/>
            <person name="Chinwalla A."/>
            <person name="Civetta A."/>
            <person name="Clifton S.W."/>
            <person name="Comeron J.M."/>
            <person name="Costello J.C."/>
            <person name="Coyne J.A."/>
            <person name="Daub J."/>
            <person name="David R.G."/>
            <person name="Delcher A.L."/>
            <person name="Delehaunty K."/>
            <person name="Do C.B."/>
            <person name="Ebling H."/>
            <person name="Edwards K."/>
            <person name="Eickbush T."/>
            <person name="Evans J.D."/>
            <person name="Filipski A."/>
            <person name="Findeiss S."/>
            <person name="Freyhult E."/>
            <person name="Fulton L."/>
            <person name="Fulton R."/>
            <person name="Garcia A.C."/>
            <person name="Gardiner A."/>
            <person name="Garfield D.A."/>
            <person name="Garvin B.E."/>
            <person name="Gibson G."/>
            <person name="Gilbert D."/>
            <person name="Gnerre S."/>
            <person name="Godfrey J."/>
            <person name="Good R."/>
            <person name="Gotea V."/>
            <person name="Gravely B."/>
            <person name="Greenberg A.J."/>
            <person name="Griffiths-Jones S."/>
            <person name="Gross S."/>
            <person name="Guigo R."/>
            <person name="Gustafson E.A."/>
            <person name="Haerty W."/>
            <person name="Hahn M.W."/>
            <person name="Halligan D.L."/>
            <person name="Halpern A.L."/>
            <person name="Halter G.M."/>
            <person name="Han M.V."/>
            <person name="Heger A."/>
            <person name="Hillier L."/>
            <person name="Hinrichs A.S."/>
            <person name="Holmes I."/>
            <person name="Hoskins R.A."/>
            <person name="Hubisz M.J."/>
            <person name="Hultmark D."/>
            <person name="Huntley M.A."/>
            <person name="Jaffe D.B."/>
            <person name="Jagadeeshan S."/>
            <person name="Jeck W.R."/>
            <person name="Johnson J."/>
            <person name="Jones C.D."/>
            <person name="Jordan W.C."/>
            <person name="Karpen G.H."/>
            <person name="Kataoka E."/>
            <person name="Keightley P.D."/>
            <person name="Kheradpour P."/>
            <person name="Kirkness E.F."/>
            <person name="Koerich L.B."/>
            <person name="Kristiansen K."/>
            <person name="Kudrna D."/>
            <person name="Kulathinal R.J."/>
            <person name="Kumar S."/>
            <person name="Kwok R."/>
            <person name="Lander E."/>
            <person name="Langley C.H."/>
            <person name="Lapoint R."/>
            <person name="Lazzaro B.P."/>
            <person name="Lee S.J."/>
            <person name="Levesque L."/>
            <person name="Li R."/>
            <person name="Lin C.F."/>
            <person name="Lin M.F."/>
            <person name="Lindblad-Toh K."/>
            <person name="Llopart A."/>
            <person name="Long M."/>
            <person name="Low L."/>
            <person name="Lozovsky E."/>
            <person name="Lu J."/>
            <person name="Luo M."/>
            <person name="Machado C.A."/>
            <person name="Makalowski W."/>
            <person name="Marzo M."/>
            <person name="Matsuda M."/>
            <person name="Matzkin L."/>
            <person name="McAllister B."/>
            <person name="McBride C.S."/>
            <person name="McKernan B."/>
            <person name="McKernan K."/>
            <person name="Mendez-Lago M."/>
            <person name="Minx P."/>
            <person name="Mollenhauer M.U."/>
            <person name="Montooth K."/>
            <person name="Mount S.M."/>
            <person name="Mu X."/>
            <person name="Myers E."/>
            <person name="Negre B."/>
            <person name="Newfeld S."/>
            <person name="Nielsen R."/>
            <person name="Noor M.A."/>
            <person name="O'Grady P."/>
            <person name="Pachter L."/>
            <person name="Papaceit M."/>
            <person name="Parisi M.J."/>
            <person name="Parisi M."/>
            <person name="Parts L."/>
            <person name="Pedersen J.S."/>
            <person name="Pesole G."/>
            <person name="Phillippy A.M."/>
            <person name="Ponting C.P."/>
            <person name="Pop M."/>
            <person name="Porcelli D."/>
            <person name="Powell J.R."/>
            <person name="Prohaska S."/>
            <person name="Pruitt K."/>
            <person name="Puig M."/>
            <person name="Quesneville H."/>
            <person name="Ram K.R."/>
            <person name="Rand D."/>
            <person name="Rasmussen M.D."/>
            <person name="Reed L.K."/>
            <person name="Reenan R."/>
            <person name="Reily A."/>
            <person name="Remington K.A."/>
            <person name="Rieger T.T."/>
            <person name="Ritchie M.G."/>
            <person name="Robin C."/>
            <person name="Rogers Y.H."/>
            <person name="Rohde C."/>
            <person name="Rozas J."/>
            <person name="Rubenfield M.J."/>
            <person name="Ruiz A."/>
            <person name="Russo S."/>
            <person name="Salzberg S.L."/>
            <person name="Sanchez-Gracia A."/>
            <person name="Saranga D.J."/>
            <person name="Sato H."/>
            <person name="Schaeffer S.W."/>
            <person name="Schatz M.C."/>
            <person name="Schlenke T."/>
            <person name="Schwartz R."/>
            <person name="Segarra C."/>
            <person name="Singh R.S."/>
            <person name="Sirot L."/>
            <person name="Sirota M."/>
            <person name="Sisneros N.B."/>
            <person name="Smith C.D."/>
            <person name="Smith T.F."/>
            <person name="Spieth J."/>
            <person name="Stage D.E."/>
            <person name="Stark A."/>
            <person name="Stephan W."/>
            <person name="Strausberg R.L."/>
            <person name="Strempel S."/>
            <person name="Sturgill D."/>
            <person name="Sutton G."/>
            <person name="Sutton G.G."/>
            <person name="Tao W."/>
            <person name="Teichmann S."/>
            <person name="Tobari Y.N."/>
            <person name="Tomimura Y."/>
            <person name="Tsolas J.M."/>
            <person name="Valente V.L."/>
            <person name="Venter E."/>
            <person name="Venter J.C."/>
            <person name="Vicario S."/>
            <person name="Vieira F.G."/>
            <person name="Vilella A.J."/>
            <person name="Villasante A."/>
            <person name="Walenz B."/>
            <person name="Wang J."/>
            <person name="Wasserman M."/>
            <person name="Watts T."/>
            <person name="Wilson D."/>
            <person name="Wilson R.K."/>
            <person name="Wing R.A."/>
            <person name="Wolfner M.F."/>
            <person name="Wong A."/>
            <person name="Wong G.K."/>
            <person name="Wu C.I."/>
            <person name="Wu G."/>
            <person name="Yamamoto D."/>
            <person name="Yang H.P."/>
            <person name="Yang S.P."/>
            <person name="Yorke J.A."/>
            <person name="Yoshida K."/>
            <person name="Zdobnov E."/>
            <person name="Zhang P."/>
            <person name="Zhang Y."/>
            <person name="Zimin A.V."/>
            <person name="Baldwin J."/>
            <person name="Abdouelleil A."/>
            <person name="Abdulkadir J."/>
            <person name="Abebe A."/>
            <person name="Abera B."/>
            <person name="Abreu J."/>
            <person name="Acer S.C."/>
            <person name="Aftuck L."/>
            <person name="Alexander A."/>
            <person name="An P."/>
            <person name="Anderson E."/>
            <person name="Anderson S."/>
            <person name="Arachi H."/>
            <person name="Azer M."/>
            <person name="Bachantsang P."/>
            <person name="Barry A."/>
            <person name="Bayul T."/>
            <person name="Berlin A."/>
            <person name="Bessette D."/>
            <person name="Bloom T."/>
            <person name="Blye J."/>
            <person name="Boguslavskiy L."/>
            <person name="Bonnet C."/>
            <person name="Boukhgalter B."/>
            <person name="Bourzgui I."/>
            <person name="Brown A."/>
            <person name="Cahill P."/>
            <person name="Channer S."/>
            <person name="Cheshatsang Y."/>
            <person name="Chuda L."/>
            <person name="Citroen M."/>
            <person name="Collymore A."/>
            <person name="Cooke P."/>
            <person name="Costello M."/>
            <person name="D'Aco K."/>
            <person name="Daza R."/>
            <person name="De Haan G."/>
            <person name="DeGray S."/>
            <person name="DeMaso C."/>
            <person name="Dhargay N."/>
            <person name="Dooley K."/>
            <person name="Dooley E."/>
            <person name="Doricent M."/>
            <person name="Dorje P."/>
            <person name="Dorjee K."/>
            <person name="Dupes A."/>
            <person name="Elong R."/>
            <person name="Falk J."/>
            <person name="Farina A."/>
            <person name="Faro S."/>
            <person name="Ferguson D."/>
            <person name="Fisher S."/>
            <person name="Foley C.D."/>
            <person name="Franke A."/>
            <person name="Friedrich D."/>
            <person name="Gadbois L."/>
            <person name="Gearin G."/>
            <person name="Gearin C.R."/>
            <person name="Giannoukos G."/>
            <person name="Goode T."/>
            <person name="Graham J."/>
            <person name="Grandbois E."/>
            <person name="Grewal S."/>
            <person name="Gyaltsen K."/>
            <person name="Hafez N."/>
            <person name="Hagos B."/>
            <person name="Hall J."/>
            <person name="Henson C."/>
            <person name="Hollinger A."/>
            <person name="Honan T."/>
            <person name="Huard M.D."/>
            <person name="Hughes L."/>
            <person name="Hurhula B."/>
            <person name="Husby M.E."/>
            <person name="Kamat A."/>
            <person name="Kanga B."/>
            <person name="Kashin S."/>
            <person name="Khazanovich D."/>
            <person name="Kisner P."/>
            <person name="Lance K."/>
            <person name="Lara M."/>
            <person name="Lee W."/>
            <person name="Lennon N."/>
            <person name="Letendre F."/>
            <person name="LeVine R."/>
            <person name="Lipovsky A."/>
            <person name="Liu X."/>
            <person name="Liu J."/>
            <person name="Liu S."/>
            <person name="Lokyitsang T."/>
            <person name="Lokyitsang Y."/>
            <person name="Lubonja R."/>
            <person name="Lui A."/>
            <person name="MacDonald P."/>
            <person name="Magnisalis V."/>
            <person name="Maru K."/>
            <person name="Matthews C."/>
            <person name="McCusker W."/>
            <person name="McDonough S."/>
            <person name="Mehta T."/>
            <person name="Meldrim J."/>
            <person name="Meneus L."/>
            <person name="Mihai O."/>
            <person name="Mihalev A."/>
            <person name="Mihova T."/>
            <person name="Mittelman R."/>
            <person name="Mlenga V."/>
            <person name="Montmayeur A."/>
            <person name="Mulrain L."/>
            <person name="Navidi A."/>
            <person name="Naylor J."/>
            <person name="Negash T."/>
            <person name="Nguyen T."/>
            <person name="Nguyen N."/>
            <person name="Nicol R."/>
            <person name="Norbu C."/>
            <person name="Norbu N."/>
            <person name="Novod N."/>
            <person name="O'Neill B."/>
            <person name="Osman S."/>
            <person name="Markiewicz E."/>
            <person name="Oyono O.L."/>
            <person name="Patti C."/>
            <person name="Phunkhang P."/>
            <person name="Pierre F."/>
            <person name="Priest M."/>
            <person name="Raghuraman S."/>
            <person name="Rege F."/>
            <person name="Reyes R."/>
            <person name="Rise C."/>
            <person name="Rogov P."/>
            <person name="Ross K."/>
            <person name="Ryan E."/>
            <person name="Settipalli S."/>
            <person name="Shea T."/>
            <person name="Sherpa N."/>
            <person name="Shi L."/>
            <person name="Shih D."/>
            <person name="Sparrow T."/>
            <person name="Spaulding J."/>
            <person name="Stalker J."/>
            <person name="Stange-Thomann N."/>
            <person name="Stavropoulos S."/>
            <person name="Stone C."/>
            <person name="Strader C."/>
            <person name="Tesfaye S."/>
            <person name="Thomson T."/>
            <person name="Thoulutsang Y."/>
            <person name="Thoulutsang D."/>
            <person name="Topham K."/>
            <person name="Topping I."/>
            <person name="Tsamla T."/>
            <person name="Vassiliev H."/>
            <person name="Vo A."/>
            <person name="Wangchuk T."/>
            <person name="Wangdi T."/>
            <person name="Weiand M."/>
            <person name="Wilkinson J."/>
            <person name="Wilson A."/>
            <person name="Yadav S."/>
            <person name="Young G."/>
            <person name="Yu Q."/>
            <person name="Zembek L."/>
            <person name="Zhong D."/>
            <person name="Zimmer A."/>
            <person name="Zwirko Z."/>
            <person name="Jaffe D.B."/>
            <person name="Alvarez P."/>
            <person name="Brockman W."/>
            <person name="Butler J."/>
            <person name="Chin C."/>
            <person name="Gnerre S."/>
            <person name="Grabherr M."/>
            <person name="Kleber M."/>
            <person name="Mauceli E."/>
            <person name="MacCallum I."/>
        </authorList>
    </citation>
    <scope>NUCLEOTIDE SEQUENCE [LARGE SCALE GENOMIC DNA]</scope>
    <source>
        <strain evidence="4">Tucson 15010-1051.87</strain>
    </source>
</reference>
<name>A0A0Q9WV04_DROVI</name>
<keyword evidence="4" id="KW-1185">Reference proteome</keyword>